<evidence type="ECO:0000256" key="3">
    <source>
        <dbReference type="SAM" id="MobiDB-lite"/>
    </source>
</evidence>
<dbReference type="GO" id="GO:0006886">
    <property type="term" value="P:intracellular protein transport"/>
    <property type="evidence" value="ECO:0007669"/>
    <property type="project" value="TreeGrafter"/>
</dbReference>
<comment type="subcellular location">
    <subcellularLocation>
        <location evidence="1">Membrane</location>
        <topology evidence="1">Single-pass type IV membrane protein</topology>
    </subcellularLocation>
</comment>
<feature type="region of interest" description="Disordered" evidence="3">
    <location>
        <begin position="1"/>
        <end position="38"/>
    </location>
</feature>
<feature type="compositionally biased region" description="Low complexity" evidence="3">
    <location>
        <begin position="13"/>
        <end position="23"/>
    </location>
</feature>
<dbReference type="GO" id="GO:0000149">
    <property type="term" value="F:SNARE binding"/>
    <property type="evidence" value="ECO:0007669"/>
    <property type="project" value="TreeGrafter"/>
</dbReference>
<evidence type="ECO:0000259" key="4">
    <source>
        <dbReference type="PROSITE" id="PS50192"/>
    </source>
</evidence>
<feature type="domain" description="T-SNARE coiled-coil homology" evidence="4">
    <location>
        <begin position="225"/>
        <end position="270"/>
    </location>
</feature>
<dbReference type="Proteomes" id="UP000078348">
    <property type="component" value="Unassembled WGS sequence"/>
</dbReference>
<proteinExistence type="inferred from homology"/>
<dbReference type="EMBL" id="LXWW01000312">
    <property type="protein sequence ID" value="OAO13937.1"/>
    <property type="molecule type" value="Genomic_DNA"/>
</dbReference>
<accession>A0A196SCT0</accession>
<dbReference type="SUPFAM" id="SSF47661">
    <property type="entry name" value="t-snare proteins"/>
    <property type="match status" value="1"/>
</dbReference>
<feature type="compositionally biased region" description="Basic and acidic residues" evidence="3">
    <location>
        <begin position="24"/>
        <end position="38"/>
    </location>
</feature>
<dbReference type="InterPro" id="IPR010989">
    <property type="entry name" value="SNARE"/>
</dbReference>
<dbReference type="GO" id="GO:0006887">
    <property type="term" value="P:exocytosis"/>
    <property type="evidence" value="ECO:0007669"/>
    <property type="project" value="TreeGrafter"/>
</dbReference>
<dbReference type="Gene3D" id="1.20.58.70">
    <property type="match status" value="1"/>
</dbReference>
<sequence>MNPFDNPSKDALDSSTDSSSSSRSIDRANSEEVNRLMEELVPREITPKEIPEEEDGTTITTCLTKIDSIRQTIKQIEDANCALKKVIHSYELEQRAEQRTSLQRTIASIIQKTNQIAAHSRLSLQTLKLEYNSHVRGHASASVYNLYSQSYAAIAHTFVDSITAYQELQRKYERLLEKNYEQPAFFEETTPPADSPSSGPIVSFSSVVDSQQVGATVQHKLVEACMESQLQYREMKRIQESMKEIQQMFLDLALLVDEQDELIDQVQVNVFLPPPLFSRLMTPRTERTAQRPSSEEPLSA</sequence>
<protein>
    <submittedName>
        <fullName evidence="5">Syntaxin</fullName>
    </submittedName>
</protein>
<reference evidence="5 6" key="1">
    <citation type="submission" date="2016-05" db="EMBL/GenBank/DDBJ databases">
        <title>Nuclear genome of Blastocystis sp. subtype 1 NandII.</title>
        <authorList>
            <person name="Gentekaki E."/>
            <person name="Curtis B."/>
            <person name="Stairs C."/>
            <person name="Eme L."/>
            <person name="Herman E."/>
            <person name="Klimes V."/>
            <person name="Arias M.C."/>
            <person name="Elias M."/>
            <person name="Hilliou F."/>
            <person name="Klute M."/>
            <person name="Malik S.-B."/>
            <person name="Pightling A."/>
            <person name="Rachubinski R."/>
            <person name="Salas D."/>
            <person name="Schlacht A."/>
            <person name="Suga H."/>
            <person name="Archibald J."/>
            <person name="Ball S.G."/>
            <person name="Clark G."/>
            <person name="Dacks J."/>
            <person name="Van Der Giezen M."/>
            <person name="Tsaousis A."/>
            <person name="Roger A."/>
        </authorList>
    </citation>
    <scope>NUCLEOTIDE SEQUENCE [LARGE SCALE GENOMIC DNA]</scope>
    <source>
        <strain evidence="6">ATCC 50177 / NandII</strain>
    </source>
</reference>
<dbReference type="AlphaFoldDB" id="A0A196SCT0"/>
<dbReference type="GO" id="GO:0005484">
    <property type="term" value="F:SNAP receptor activity"/>
    <property type="evidence" value="ECO:0007669"/>
    <property type="project" value="TreeGrafter"/>
</dbReference>
<dbReference type="InterPro" id="IPR045242">
    <property type="entry name" value="Syntaxin"/>
</dbReference>
<evidence type="ECO:0000256" key="1">
    <source>
        <dbReference type="ARBA" id="ARBA00004211"/>
    </source>
</evidence>
<evidence type="ECO:0000313" key="5">
    <source>
        <dbReference type="EMBL" id="OAO13937.1"/>
    </source>
</evidence>
<gene>
    <name evidence="5" type="ORF">AV274_4431</name>
</gene>
<organism evidence="5 6">
    <name type="scientific">Blastocystis sp. subtype 1 (strain ATCC 50177 / NandII)</name>
    <dbReference type="NCBI Taxonomy" id="478820"/>
    <lineage>
        <taxon>Eukaryota</taxon>
        <taxon>Sar</taxon>
        <taxon>Stramenopiles</taxon>
        <taxon>Bigyra</taxon>
        <taxon>Opalozoa</taxon>
        <taxon>Opalinata</taxon>
        <taxon>Blastocystidae</taxon>
        <taxon>Blastocystis</taxon>
    </lineage>
</organism>
<comment type="caution">
    <text evidence="5">The sequence shown here is derived from an EMBL/GenBank/DDBJ whole genome shotgun (WGS) entry which is preliminary data.</text>
</comment>
<evidence type="ECO:0000256" key="2">
    <source>
        <dbReference type="ARBA" id="ARBA00009063"/>
    </source>
</evidence>
<name>A0A196SCT0_BLAHN</name>
<dbReference type="STRING" id="478820.A0A196SCT0"/>
<dbReference type="OrthoDB" id="10255013at2759"/>
<dbReference type="PANTHER" id="PTHR19957:SF307">
    <property type="entry name" value="PROTEIN SSO1-RELATED"/>
    <property type="match status" value="1"/>
</dbReference>
<dbReference type="GO" id="GO:0006906">
    <property type="term" value="P:vesicle fusion"/>
    <property type="evidence" value="ECO:0007669"/>
    <property type="project" value="TreeGrafter"/>
</dbReference>
<dbReference type="InterPro" id="IPR000727">
    <property type="entry name" value="T_SNARE_dom"/>
</dbReference>
<dbReference type="GO" id="GO:0031201">
    <property type="term" value="C:SNARE complex"/>
    <property type="evidence" value="ECO:0007669"/>
    <property type="project" value="TreeGrafter"/>
</dbReference>
<evidence type="ECO:0000313" key="6">
    <source>
        <dbReference type="Proteomes" id="UP000078348"/>
    </source>
</evidence>
<dbReference type="PANTHER" id="PTHR19957">
    <property type="entry name" value="SYNTAXIN"/>
    <property type="match status" value="1"/>
</dbReference>
<comment type="similarity">
    <text evidence="2">Belongs to the syntaxin family.</text>
</comment>
<dbReference type="GO" id="GO:0005886">
    <property type="term" value="C:plasma membrane"/>
    <property type="evidence" value="ECO:0007669"/>
    <property type="project" value="TreeGrafter"/>
</dbReference>
<dbReference type="PROSITE" id="PS50192">
    <property type="entry name" value="T_SNARE"/>
    <property type="match status" value="1"/>
</dbReference>
<keyword evidence="6" id="KW-1185">Reference proteome</keyword>
<dbReference type="GO" id="GO:0048278">
    <property type="term" value="P:vesicle docking"/>
    <property type="evidence" value="ECO:0007669"/>
    <property type="project" value="TreeGrafter"/>
</dbReference>
<dbReference type="GO" id="GO:0012505">
    <property type="term" value="C:endomembrane system"/>
    <property type="evidence" value="ECO:0007669"/>
    <property type="project" value="TreeGrafter"/>
</dbReference>